<dbReference type="EMBL" id="UOFI01000151">
    <property type="protein sequence ID" value="VAW69323.1"/>
    <property type="molecule type" value="Genomic_DNA"/>
</dbReference>
<dbReference type="GO" id="GO:0047423">
    <property type="term" value="F:N-methylhydantoinase (ATP-hydrolyzing) activity"/>
    <property type="evidence" value="ECO:0007669"/>
    <property type="project" value="UniProtKB-EC"/>
</dbReference>
<gene>
    <name evidence="1" type="ORF">MNBD_GAMMA09-1652</name>
</gene>
<accession>A0A3B0XYW1</accession>
<proteinExistence type="predicted"/>
<organism evidence="1">
    <name type="scientific">hydrothermal vent metagenome</name>
    <dbReference type="NCBI Taxonomy" id="652676"/>
    <lineage>
        <taxon>unclassified sequences</taxon>
        <taxon>metagenomes</taxon>
        <taxon>ecological metagenomes</taxon>
    </lineage>
</organism>
<reference evidence="1" key="1">
    <citation type="submission" date="2018-06" db="EMBL/GenBank/DDBJ databases">
        <authorList>
            <person name="Zhirakovskaya E."/>
        </authorList>
    </citation>
    <scope>NUCLEOTIDE SEQUENCE</scope>
</reference>
<protein>
    <submittedName>
        <fullName evidence="1">N-methylhydantoinase A</fullName>
        <ecNumber evidence="1">3.5.2.14</ecNumber>
    </submittedName>
</protein>
<dbReference type="AlphaFoldDB" id="A0A3B0XYW1"/>
<evidence type="ECO:0000313" key="1">
    <source>
        <dbReference type="EMBL" id="VAW69323.1"/>
    </source>
</evidence>
<name>A0A3B0XYW1_9ZZZZ</name>
<sequence>MPAPPLSLIPPEHCLEINTRLSDQGELLQSLQPPDIDVLAEYKEYERGMATALNAYDSTDTWRGFIGTGHAGCCAFL</sequence>
<dbReference type="EC" id="3.5.2.14" evidence="1"/>
<keyword evidence="1" id="KW-0378">Hydrolase</keyword>